<dbReference type="PANTHER" id="PTHR24421">
    <property type="entry name" value="NITRATE/NITRITE SENSOR PROTEIN NARX-RELATED"/>
    <property type="match status" value="1"/>
</dbReference>
<dbReference type="PROSITE" id="PS50109">
    <property type="entry name" value="HIS_KIN"/>
    <property type="match status" value="1"/>
</dbReference>
<dbReference type="RefSeq" id="WP_012154977.1">
    <property type="nucleotide sequence ID" value="NC_009901.1"/>
</dbReference>
<dbReference type="InterPro" id="IPR003594">
    <property type="entry name" value="HATPase_dom"/>
</dbReference>
<evidence type="ECO:0000259" key="4">
    <source>
        <dbReference type="PROSITE" id="PS50109"/>
    </source>
</evidence>
<dbReference type="KEGG" id="spl:Spea_1734"/>
<dbReference type="CDD" id="cd16917">
    <property type="entry name" value="HATPase_UhpB-NarQ-NarX-like"/>
    <property type="match status" value="1"/>
</dbReference>
<keyword evidence="6" id="KW-1185">Reference proteome</keyword>
<dbReference type="InterPro" id="IPR029016">
    <property type="entry name" value="GAF-like_dom_sf"/>
</dbReference>
<dbReference type="EMBL" id="CP000851">
    <property type="protein sequence ID" value="ABV87057.1"/>
    <property type="molecule type" value="Genomic_DNA"/>
</dbReference>
<keyword evidence="2 5" id="KW-0418">Kinase</keyword>
<dbReference type="Pfam" id="PF02518">
    <property type="entry name" value="HATPase_c"/>
    <property type="match status" value="1"/>
</dbReference>
<proteinExistence type="predicted"/>
<dbReference type="SUPFAM" id="SSF55874">
    <property type="entry name" value="ATPase domain of HSP90 chaperone/DNA topoisomerase II/histidine kinase"/>
    <property type="match status" value="1"/>
</dbReference>
<reference evidence="5 6" key="1">
    <citation type="submission" date="2007-10" db="EMBL/GenBank/DDBJ databases">
        <title>Complete sequence of Shewanella pealeana ATCC 700345.</title>
        <authorList>
            <consortium name="US DOE Joint Genome Institute"/>
            <person name="Copeland A."/>
            <person name="Lucas S."/>
            <person name="Lapidus A."/>
            <person name="Barry K."/>
            <person name="Glavina del Rio T."/>
            <person name="Dalin E."/>
            <person name="Tice H."/>
            <person name="Pitluck S."/>
            <person name="Chertkov O."/>
            <person name="Brettin T."/>
            <person name="Bruce D."/>
            <person name="Detter J.C."/>
            <person name="Han C."/>
            <person name="Schmutz J."/>
            <person name="Larimer F."/>
            <person name="Land M."/>
            <person name="Hauser L."/>
            <person name="Kyrpides N."/>
            <person name="Kim E."/>
            <person name="Zhao J.-S.Z."/>
            <person name="Manno D."/>
            <person name="Hawari J."/>
            <person name="Richardson P."/>
        </authorList>
    </citation>
    <scope>NUCLEOTIDE SEQUENCE [LARGE SCALE GENOMIC DNA]</scope>
    <source>
        <strain evidence="6">ATCC 700345 / ANG-SQ1</strain>
    </source>
</reference>
<dbReference type="SMART" id="SM00065">
    <property type="entry name" value="GAF"/>
    <property type="match status" value="1"/>
</dbReference>
<dbReference type="Pfam" id="PF07730">
    <property type="entry name" value="HisKA_3"/>
    <property type="match status" value="1"/>
</dbReference>
<dbReference type="HOGENOM" id="CLU_699998_0_0_6"/>
<keyword evidence="1" id="KW-0808">Transferase</keyword>
<dbReference type="InterPro" id="IPR050482">
    <property type="entry name" value="Sensor_HK_TwoCompSys"/>
</dbReference>
<evidence type="ECO:0000256" key="3">
    <source>
        <dbReference type="ARBA" id="ARBA00023012"/>
    </source>
</evidence>
<dbReference type="Gene3D" id="1.20.5.1930">
    <property type="match status" value="1"/>
</dbReference>
<organism evidence="5 6">
    <name type="scientific">Shewanella pealeana (strain ATCC 700345 / ANG-SQ1)</name>
    <dbReference type="NCBI Taxonomy" id="398579"/>
    <lineage>
        <taxon>Bacteria</taxon>
        <taxon>Pseudomonadati</taxon>
        <taxon>Pseudomonadota</taxon>
        <taxon>Gammaproteobacteria</taxon>
        <taxon>Alteromonadales</taxon>
        <taxon>Shewanellaceae</taxon>
        <taxon>Shewanella</taxon>
    </lineage>
</organism>
<feature type="domain" description="Histidine kinase" evidence="4">
    <location>
        <begin position="204"/>
        <end position="393"/>
    </location>
</feature>
<dbReference type="InterPro" id="IPR011712">
    <property type="entry name" value="Sig_transdc_His_kin_sub3_dim/P"/>
</dbReference>
<dbReference type="InterPro" id="IPR005467">
    <property type="entry name" value="His_kinase_dom"/>
</dbReference>
<evidence type="ECO:0000313" key="5">
    <source>
        <dbReference type="EMBL" id="ABV87057.1"/>
    </source>
</evidence>
<dbReference type="PANTHER" id="PTHR24421:SF58">
    <property type="entry name" value="SIGNAL TRANSDUCTION HISTIDINE-PROTEIN KINASE_PHOSPHATASE UHPB"/>
    <property type="match status" value="1"/>
</dbReference>
<dbReference type="InterPro" id="IPR036890">
    <property type="entry name" value="HATPase_C_sf"/>
</dbReference>
<accession>A8H3C0</accession>
<keyword evidence="3" id="KW-0902">Two-component regulatory system</keyword>
<sequence>MKNQDDYDFAQFNQTLLSISTQLLDTPTSSLAEVMNSVLDECRELLGVDRISCLPNTKYIAQEWSFYAVSGKNIPHVRPNLSYEIKARYQAMIHSSEVFNSDDDLQLLELACQLQQQKPLNHILIPIQAMGKPWGALAAANFVTHKAFDEHFIRCSTILGNIMASSIERLRHYQELSHQKEKVVALNKRLIEDREKQLKVIARDLHDDFGQRLASLNLELGFINTQLDNESQKALYDVAAKLSDITRDLQHLSRHLHPAIIDKVGLYAAIEAEAKKMTLHKNILLSLNLSKEILYSEGQKLHIYRISQEALANVMRHSHATALSICLNREGKFAKLTIEDNGKGMAQDALANSSSLGIESMLERAALIGGTIDFTVGHHQCGFSVKLVWPIPEDMIN</sequence>
<dbReference type="Proteomes" id="UP000002608">
    <property type="component" value="Chromosome"/>
</dbReference>
<dbReference type="GO" id="GO:0000155">
    <property type="term" value="F:phosphorelay sensor kinase activity"/>
    <property type="evidence" value="ECO:0007669"/>
    <property type="project" value="InterPro"/>
</dbReference>
<dbReference type="GO" id="GO:0046983">
    <property type="term" value="F:protein dimerization activity"/>
    <property type="evidence" value="ECO:0007669"/>
    <property type="project" value="InterPro"/>
</dbReference>
<dbReference type="STRING" id="398579.Spea_1734"/>
<dbReference type="eggNOG" id="COG4585">
    <property type="taxonomic scope" value="Bacteria"/>
</dbReference>
<evidence type="ECO:0000313" key="6">
    <source>
        <dbReference type="Proteomes" id="UP000002608"/>
    </source>
</evidence>
<dbReference type="AlphaFoldDB" id="A8H3C0"/>
<evidence type="ECO:0000256" key="1">
    <source>
        <dbReference type="ARBA" id="ARBA00022679"/>
    </source>
</evidence>
<dbReference type="InterPro" id="IPR003018">
    <property type="entry name" value="GAF"/>
</dbReference>
<protein>
    <submittedName>
        <fullName evidence="5">Histidine kinase</fullName>
    </submittedName>
</protein>
<name>A8H3C0_SHEPA</name>
<dbReference type="SUPFAM" id="SSF55781">
    <property type="entry name" value="GAF domain-like"/>
    <property type="match status" value="1"/>
</dbReference>
<dbReference type="GO" id="GO:0016020">
    <property type="term" value="C:membrane"/>
    <property type="evidence" value="ECO:0007669"/>
    <property type="project" value="InterPro"/>
</dbReference>
<dbReference type="Gene3D" id="3.30.565.10">
    <property type="entry name" value="Histidine kinase-like ATPase, C-terminal domain"/>
    <property type="match status" value="1"/>
</dbReference>
<dbReference type="Gene3D" id="3.30.450.40">
    <property type="match status" value="1"/>
</dbReference>
<evidence type="ECO:0000256" key="2">
    <source>
        <dbReference type="ARBA" id="ARBA00022777"/>
    </source>
</evidence>
<gene>
    <name evidence="5" type="ordered locus">Spea_1734</name>
</gene>